<organism evidence="1 2">
    <name type="scientific">Candidatus Iainarchaeum sp</name>
    <dbReference type="NCBI Taxonomy" id="3101447"/>
    <lineage>
        <taxon>Archaea</taxon>
        <taxon>Candidatus Iainarchaeota</taxon>
        <taxon>Candidatus Iainarchaeia</taxon>
        <taxon>Candidatus Iainarchaeales</taxon>
        <taxon>Candidatus Iainarchaeaceae</taxon>
        <taxon>Candidatus Iainarchaeum</taxon>
    </lineage>
</organism>
<proteinExistence type="predicted"/>
<protein>
    <submittedName>
        <fullName evidence="1">ATP-binding protein</fullName>
    </submittedName>
</protein>
<reference evidence="1" key="2">
    <citation type="submission" date="2021-05" db="EMBL/GenBank/DDBJ databases">
        <title>Protein family content uncovers lineage relationships and bacterial pathway maintenance mechanisms in DPANN archaea.</title>
        <authorList>
            <person name="Castelle C.J."/>
            <person name="Meheust R."/>
            <person name="Jaffe A.L."/>
            <person name="Seitz K."/>
            <person name="Gong X."/>
            <person name="Baker B.J."/>
            <person name="Banfield J.F."/>
        </authorList>
    </citation>
    <scope>NUCLEOTIDE SEQUENCE</scope>
    <source>
        <strain evidence="1">RIFCSPLOWO2_01_FULL_43_13</strain>
    </source>
</reference>
<accession>A0A8T4KSL6</accession>
<evidence type="ECO:0000313" key="2">
    <source>
        <dbReference type="Proteomes" id="UP000680185"/>
    </source>
</evidence>
<keyword evidence="1" id="KW-0067">ATP-binding</keyword>
<sequence>MPELEFPNQLNNFLTFCNLRNSAIESKSLDLQLSSWFYPTTLLPLGAFIKEKREQIKYIPPANQNVANYLSLVTGDLKAENEGKTYIPIINLPPKSLESESGKLLGQIFKFYNNGKEYGGENAFKYLISELVDNIYQHSEFKNAFLMAQRYEKKGFMEICFFDDGITISGSFSKHGMVFEDSDAILEAINGLSTKGKERGFGLGSNLKVFTQGLPGEMLIVSGKGAAFFKANEPTKLYILQDKYKLEGTLISVRIPYPVKEVDIYEFI</sequence>
<dbReference type="AlphaFoldDB" id="A0A8T4KSL6"/>
<gene>
    <name evidence="1" type="ORF">J4478_01725</name>
</gene>
<dbReference type="GO" id="GO:0005524">
    <property type="term" value="F:ATP binding"/>
    <property type="evidence" value="ECO:0007669"/>
    <property type="project" value="UniProtKB-KW"/>
</dbReference>
<dbReference type="Proteomes" id="UP000680185">
    <property type="component" value="Unassembled WGS sequence"/>
</dbReference>
<evidence type="ECO:0000313" key="1">
    <source>
        <dbReference type="EMBL" id="MBS3058098.1"/>
    </source>
</evidence>
<reference evidence="1" key="1">
    <citation type="submission" date="2021-03" db="EMBL/GenBank/DDBJ databases">
        <authorList>
            <person name="Jaffe A."/>
        </authorList>
    </citation>
    <scope>NUCLEOTIDE SEQUENCE</scope>
    <source>
        <strain evidence="1">RIFCSPLOWO2_01_FULL_43_13</strain>
    </source>
</reference>
<dbReference type="EMBL" id="JAGVWB010000010">
    <property type="protein sequence ID" value="MBS3058098.1"/>
    <property type="molecule type" value="Genomic_DNA"/>
</dbReference>
<keyword evidence="1" id="KW-0547">Nucleotide-binding</keyword>
<comment type="caution">
    <text evidence="1">The sequence shown here is derived from an EMBL/GenBank/DDBJ whole genome shotgun (WGS) entry which is preliminary data.</text>
</comment>
<name>A0A8T4KSL6_9ARCH</name>